<accession>A0A9N8DI60</accession>
<dbReference type="AlphaFoldDB" id="A0A9N8DI60"/>
<feature type="region of interest" description="Disordered" evidence="1">
    <location>
        <begin position="119"/>
        <end position="165"/>
    </location>
</feature>
<comment type="caution">
    <text evidence="2">The sequence shown here is derived from an EMBL/GenBank/DDBJ whole genome shotgun (WGS) entry which is preliminary data.</text>
</comment>
<protein>
    <recommendedName>
        <fullName evidence="4">O-fucosyltransferase family protein</fullName>
    </recommendedName>
</protein>
<feature type="compositionally biased region" description="Polar residues" evidence="1">
    <location>
        <begin position="152"/>
        <end position="165"/>
    </location>
</feature>
<dbReference type="Proteomes" id="UP001153069">
    <property type="component" value="Unassembled WGS sequence"/>
</dbReference>
<dbReference type="OrthoDB" id="48344at2759"/>
<feature type="compositionally biased region" description="Low complexity" evidence="1">
    <location>
        <begin position="120"/>
        <end position="138"/>
    </location>
</feature>
<evidence type="ECO:0000313" key="2">
    <source>
        <dbReference type="EMBL" id="CAB9501194.1"/>
    </source>
</evidence>
<reference evidence="2" key="1">
    <citation type="submission" date="2020-06" db="EMBL/GenBank/DDBJ databases">
        <authorList>
            <consortium name="Plant Systems Biology data submission"/>
        </authorList>
    </citation>
    <scope>NUCLEOTIDE SEQUENCE</scope>
    <source>
        <strain evidence="2">D6</strain>
    </source>
</reference>
<evidence type="ECO:0008006" key="4">
    <source>
        <dbReference type="Google" id="ProtNLM"/>
    </source>
</evidence>
<evidence type="ECO:0000313" key="3">
    <source>
        <dbReference type="Proteomes" id="UP001153069"/>
    </source>
</evidence>
<evidence type="ECO:0000256" key="1">
    <source>
        <dbReference type="SAM" id="MobiDB-lite"/>
    </source>
</evidence>
<feature type="region of interest" description="Disordered" evidence="1">
    <location>
        <begin position="602"/>
        <end position="623"/>
    </location>
</feature>
<gene>
    <name evidence="2" type="ORF">SEMRO_102_G051980.2</name>
</gene>
<sequence>MRKRVSSSPRDKAAMAFCRSHLLLILLLLSMAVSMVCIGLDTLLKSVDELFPGSGQPFLEHTLNFKQASLRRKLYTNESFGRFTALDQLLNLSSVRIKQAYPDVMDFAEGRRHTKLSKGSAAVSQLQDVSSQQRQQSRTSKKGAVVSREKLQASSLHLSPQSSTKLDTYNPDQAIWALVTPPGFLGGYRNQVIRMFGLVLGAKKHGIEQVLLTSILWSTTTKERAPRPVPMEDLFDIDHWNYVAKTSQLPTLVSSIPSGDCWSSTAEGLREENRNLTDKLHRQQDAPLLKRVLEAPRFLTPIANISLGYVTGELSINPRRFHVSDQVQHCKHPLPYGYGGGRGVLWVNYMDYSRQRQRDAASKLVKPDPLERSFLQALRPLPKWRQLAQECVASGTGHKHWLGSNTPSYIALHPRIELEMMLHSCGNYMNKNFTRILDDVSKFLVQQRQHADNHSYRNVSGIFVAFSREGASVQEGNGYRRFHAHVDQNIQTMDRVLGNGETPGQGILLRQSKSSEKTREQQRLPIFECGDRLLQSHYESQSNETIDYGSLLPSIINFQVAVESTAFVGMRFSSWSNSVWTTRYYLGRGDANFEYTRERGIQPVGNGGLPPPHGNCDGIQDPG</sequence>
<proteinExistence type="predicted"/>
<name>A0A9N8DI60_9STRA</name>
<organism evidence="2 3">
    <name type="scientific">Seminavis robusta</name>
    <dbReference type="NCBI Taxonomy" id="568900"/>
    <lineage>
        <taxon>Eukaryota</taxon>
        <taxon>Sar</taxon>
        <taxon>Stramenopiles</taxon>
        <taxon>Ochrophyta</taxon>
        <taxon>Bacillariophyta</taxon>
        <taxon>Bacillariophyceae</taxon>
        <taxon>Bacillariophycidae</taxon>
        <taxon>Naviculales</taxon>
        <taxon>Naviculaceae</taxon>
        <taxon>Seminavis</taxon>
    </lineage>
</organism>
<keyword evidence="3" id="KW-1185">Reference proteome</keyword>
<dbReference type="EMBL" id="CAICTM010000101">
    <property type="protein sequence ID" value="CAB9501194.1"/>
    <property type="molecule type" value="Genomic_DNA"/>
</dbReference>